<gene>
    <name evidence="8" type="ORF">SYN_00524</name>
</gene>
<dbReference type="REBASE" id="11842">
    <property type="entry name" value="SacSBORF524P"/>
</dbReference>
<dbReference type="GO" id="GO:0009007">
    <property type="term" value="F:site-specific DNA-methyltransferase (adenine-specific) activity"/>
    <property type="evidence" value="ECO:0007669"/>
    <property type="project" value="UniProtKB-EC"/>
</dbReference>
<dbReference type="PANTHER" id="PTHR33841">
    <property type="entry name" value="DNA METHYLTRANSFERASE YEEA-RELATED"/>
    <property type="match status" value="1"/>
</dbReference>
<dbReference type="InParanoid" id="Q2LPP0"/>
<sequence length="1242" mass="142450">MNYQPLFSISLLASHWENEFRIFQDSVEAQVLLERLKIWNERRRLKETATDAAFISLFFRDIWGYSLQGESGDGYQCYPQFPIARAGQMGGVGQADLALGRFGEAGMPDIPQVLCEFKDMRSGLDQQQHRKGNDRTPVRQCLDYLREARASLTGHELVEPAWGIVTDTNEFRLYNRVKGEAQCQRFVISPAPGEEAESLLNNTESAAFLRFLFSKIFSSAVLLSERGPAPLEVLLKEQFVRESALERDFYIEYKAYREFVFKSIVEANPGFSGTRGKLVRLTQRFLDRCLFIMFCEDMGKALEFPGDLLRNVLIDLSRDAYYNPEDSIPWERVKTIFRTMRDGGRVGDHLIKRFNGGLFEELPDLENLNIPAKVFCVRNQGTGGAETLLAHPLTLLFFCAKYNFGIKNAAHERMIDFYAIGRIFEQSITELEIMEAEADGRPSINLLSQRKRDGVYYTPEWVTAYIVEETVGARLRDIKGELDLTEEKRPNDEQIEEYRKFLADRRRTAKAAGAWLQSLQAYRRRLRELKVVDPACGSGAFLIQTLERLKREHRWVADETDRIVGLAELWDQDVVINDILANNLHGVDLNAESVEITKLALWMHTASAGKPLSSLDRNIRCGNSLVGPDFYANRQPDLFSEDERERINAFDWKETFPGIFDQGGFDCVIGNPPYVKLQNFRRVQSSVAEYLLEARRADGAPLYASTRTGNFDLYLPFIEKGLDLLRPDGRMGYIAPNVWMMNEYGRGLRAVVKRNRRLDRWVDFKSFQVFDEAITYTALQFFRGRSVDALRCSFIPDGDMSRIEWQSPDARISYEELPETEAWNLMPDAERKLIDRLRETCKPLIERCRGIFVGIQTSADAIYHLIRLGPGRYRTKSGMEVRLEDAIMRPLVSGAEAKRYQSPQTDTWLLFPYDISGARPRLLTESELSNRFPLALAYLKQHEQALRNRERGRMNIDDGWWAYNYPKNLDKQEHTKLLVAQTVPNLRVSYDSEGTFYCNNVRVNGILPNTPEGGWFLLGILNARPADFIFRRIAKPKEGGWFEANKQFIAPLPIPEASDEDRAEVARQARELQRLHTLRRDLIAGFGKRVNGDQTVVDRRRSTWLCADADRWKEKLAAWDALLRPGVELAVENTDDELLLKIGGETVLELFDVPETPFIAAQWRQALRDVSVTAGFNAGKLSDLLLKLRKSDSPELKKRLIGIDDEIKRTEAAIIQTEKVMNSTVYRLYGMTREEIRMVEAG</sequence>
<dbReference type="OrthoDB" id="9761012at2"/>
<evidence type="ECO:0000313" key="8">
    <source>
        <dbReference type="EMBL" id="ABC76240.1"/>
    </source>
</evidence>
<protein>
    <recommendedName>
        <fullName evidence="1">site-specific DNA-methyltransferase (adenine-specific)</fullName>
        <ecNumber evidence="1">2.1.1.72</ecNumber>
    </recommendedName>
</protein>
<evidence type="ECO:0000313" key="9">
    <source>
        <dbReference type="Proteomes" id="UP000001933"/>
    </source>
</evidence>
<dbReference type="eggNOG" id="COG0827">
    <property type="taxonomic scope" value="Bacteria"/>
</dbReference>
<feature type="domain" description="Type II methyltransferase M.TaqI-like" evidence="6">
    <location>
        <begin position="582"/>
        <end position="770"/>
    </location>
</feature>
<dbReference type="eggNOG" id="COG1002">
    <property type="taxonomic scope" value="Bacteria"/>
</dbReference>
<keyword evidence="2 8" id="KW-0489">Methyltransferase</keyword>
<organism evidence="8 9">
    <name type="scientific">Syntrophus aciditrophicus (strain SB)</name>
    <dbReference type="NCBI Taxonomy" id="56780"/>
    <lineage>
        <taxon>Bacteria</taxon>
        <taxon>Pseudomonadati</taxon>
        <taxon>Thermodesulfobacteriota</taxon>
        <taxon>Syntrophia</taxon>
        <taxon>Syntrophales</taxon>
        <taxon>Syntrophaceae</taxon>
        <taxon>Syntrophus</taxon>
    </lineage>
</organism>
<dbReference type="GO" id="GO:0006304">
    <property type="term" value="P:DNA modification"/>
    <property type="evidence" value="ECO:0007669"/>
    <property type="project" value="InterPro"/>
</dbReference>
<dbReference type="Gene3D" id="3.40.50.150">
    <property type="entry name" value="Vaccinia Virus protein VP39"/>
    <property type="match status" value="1"/>
</dbReference>
<dbReference type="Proteomes" id="UP000001933">
    <property type="component" value="Chromosome"/>
</dbReference>
<evidence type="ECO:0000259" key="6">
    <source>
        <dbReference type="Pfam" id="PF07669"/>
    </source>
</evidence>
<dbReference type="GO" id="GO:0032259">
    <property type="term" value="P:methylation"/>
    <property type="evidence" value="ECO:0007669"/>
    <property type="project" value="UniProtKB-KW"/>
</dbReference>
<evidence type="ECO:0000256" key="5">
    <source>
        <dbReference type="ARBA" id="ARBA00047942"/>
    </source>
</evidence>
<comment type="catalytic activity">
    <reaction evidence="5">
        <text>a 2'-deoxyadenosine in DNA + S-adenosyl-L-methionine = an N(6)-methyl-2'-deoxyadenosine in DNA + S-adenosyl-L-homocysteine + H(+)</text>
        <dbReference type="Rhea" id="RHEA:15197"/>
        <dbReference type="Rhea" id="RHEA-COMP:12418"/>
        <dbReference type="Rhea" id="RHEA-COMP:12419"/>
        <dbReference type="ChEBI" id="CHEBI:15378"/>
        <dbReference type="ChEBI" id="CHEBI:57856"/>
        <dbReference type="ChEBI" id="CHEBI:59789"/>
        <dbReference type="ChEBI" id="CHEBI:90615"/>
        <dbReference type="ChEBI" id="CHEBI:90616"/>
        <dbReference type="EC" id="2.1.1.72"/>
    </reaction>
</comment>
<dbReference type="KEGG" id="sat:SYN_00524"/>
<keyword evidence="3" id="KW-0808">Transferase</keyword>
<keyword evidence="9" id="KW-1185">Reference proteome</keyword>
<dbReference type="Pfam" id="PF07669">
    <property type="entry name" value="Eco57I"/>
    <property type="match status" value="1"/>
</dbReference>
<dbReference type="PRINTS" id="PR00507">
    <property type="entry name" value="N12N6MTFRASE"/>
</dbReference>
<evidence type="ECO:0000256" key="2">
    <source>
        <dbReference type="ARBA" id="ARBA00022603"/>
    </source>
</evidence>
<dbReference type="InterPro" id="IPR050953">
    <property type="entry name" value="N4_N6_ade-DNA_methylase"/>
</dbReference>
<evidence type="ECO:0000256" key="1">
    <source>
        <dbReference type="ARBA" id="ARBA00011900"/>
    </source>
</evidence>
<dbReference type="InterPro" id="IPR002052">
    <property type="entry name" value="DNA_methylase_N6_adenine_CS"/>
</dbReference>
<name>Q2LPP0_SYNAS</name>
<dbReference type="InterPro" id="IPR029063">
    <property type="entry name" value="SAM-dependent_MTases_sf"/>
</dbReference>
<dbReference type="InterPro" id="IPR046819">
    <property type="entry name" value="MmeI_hel"/>
</dbReference>
<proteinExistence type="predicted"/>
<dbReference type="GO" id="GO:0003676">
    <property type="term" value="F:nucleic acid binding"/>
    <property type="evidence" value="ECO:0007669"/>
    <property type="project" value="InterPro"/>
</dbReference>
<dbReference type="Pfam" id="PF20465">
    <property type="entry name" value="MmeI_hel"/>
    <property type="match status" value="1"/>
</dbReference>
<dbReference type="PROSITE" id="PS00092">
    <property type="entry name" value="N6_MTASE"/>
    <property type="match status" value="1"/>
</dbReference>
<evidence type="ECO:0000256" key="3">
    <source>
        <dbReference type="ARBA" id="ARBA00022679"/>
    </source>
</evidence>
<dbReference type="InterPro" id="IPR011639">
    <property type="entry name" value="MethylTrfase_TaqI-like_dom"/>
</dbReference>
<dbReference type="STRING" id="56780.SYN_00524"/>
<evidence type="ECO:0000256" key="4">
    <source>
        <dbReference type="ARBA" id="ARBA00022691"/>
    </source>
</evidence>
<feature type="domain" description="MmeI-like helicase spacer" evidence="7">
    <location>
        <begin position="283"/>
        <end position="359"/>
    </location>
</feature>
<dbReference type="HOGENOM" id="CLU_002539_2_0_7"/>
<dbReference type="AlphaFoldDB" id="Q2LPP0"/>
<dbReference type="SUPFAM" id="SSF53335">
    <property type="entry name" value="S-adenosyl-L-methionine-dependent methyltransferases"/>
    <property type="match status" value="1"/>
</dbReference>
<keyword evidence="4" id="KW-0949">S-adenosyl-L-methionine</keyword>
<dbReference type="EC" id="2.1.1.72" evidence="1"/>
<dbReference type="EMBL" id="CP000252">
    <property type="protein sequence ID" value="ABC76240.1"/>
    <property type="molecule type" value="Genomic_DNA"/>
</dbReference>
<dbReference type="PANTHER" id="PTHR33841:SF1">
    <property type="entry name" value="DNA METHYLTRANSFERASE A"/>
    <property type="match status" value="1"/>
</dbReference>
<accession>Q2LPP0</accession>
<reference evidence="8 9" key="1">
    <citation type="journal article" date="2007" name="Proc. Natl. Acad. Sci. U.S.A.">
        <title>The genome of Syntrophus aciditrophicus: life at the thermodynamic limit of microbial growth.</title>
        <authorList>
            <person name="McInerney M.J."/>
            <person name="Rohlin L."/>
            <person name="Mouttaki H."/>
            <person name="Kim U."/>
            <person name="Krupp R.S."/>
            <person name="Rios-Hernandez L."/>
            <person name="Sieber J."/>
            <person name="Struchtemeyer C.G."/>
            <person name="Bhattacharyya A."/>
            <person name="Campbell J.W."/>
            <person name="Gunsalus R.P."/>
        </authorList>
    </citation>
    <scope>NUCLEOTIDE SEQUENCE [LARGE SCALE GENOMIC DNA]</scope>
    <source>
        <strain evidence="8 9">SB</strain>
    </source>
</reference>
<dbReference type="RefSeq" id="WP_011416275.1">
    <property type="nucleotide sequence ID" value="NC_007759.1"/>
</dbReference>
<evidence type="ECO:0000259" key="7">
    <source>
        <dbReference type="Pfam" id="PF20465"/>
    </source>
</evidence>